<dbReference type="Proteomes" id="UP000471751">
    <property type="component" value="Unassembled WGS sequence"/>
</dbReference>
<organism evidence="1 2">
    <name type="scientific">Pseudomonas laurentiana</name>
    <dbReference type="NCBI Taxonomy" id="2364649"/>
    <lineage>
        <taxon>Bacteria</taxon>
        <taxon>Pseudomonadati</taxon>
        <taxon>Pseudomonadota</taxon>
        <taxon>Gammaproteobacteria</taxon>
        <taxon>Pseudomonadales</taxon>
        <taxon>Pseudomonadaceae</taxon>
        <taxon>Pseudomonas</taxon>
    </lineage>
</organism>
<name>A0A6I5RUN4_9PSED</name>
<reference evidence="1 2" key="1">
    <citation type="submission" date="2020-02" db="EMBL/GenBank/DDBJ databases">
        <title>Broccoli isolated Pseudomonas sp.</title>
        <authorList>
            <person name="Fujikawa T."/>
            <person name="Sawada H."/>
        </authorList>
    </citation>
    <scope>NUCLEOTIDE SEQUENCE [LARGE SCALE GENOMIC DNA]</scope>
    <source>
        <strain evidence="1 2">JCM 32154</strain>
    </source>
</reference>
<dbReference type="InterPro" id="IPR012448">
    <property type="entry name" value="DUF1652"/>
</dbReference>
<dbReference type="RefSeq" id="WP_163939629.1">
    <property type="nucleotide sequence ID" value="NZ_BMQU01000002.1"/>
</dbReference>
<dbReference type="AlphaFoldDB" id="A0A6I5RUN4"/>
<gene>
    <name evidence="1" type="ORF">G3O07_21905</name>
</gene>
<protein>
    <submittedName>
        <fullName evidence="1">DUF1652 domain-containing protein</fullName>
    </submittedName>
</protein>
<accession>A0A6I5RUN4</accession>
<proteinExistence type="predicted"/>
<dbReference type="EMBL" id="JAAHBT010000318">
    <property type="protein sequence ID" value="NES11787.1"/>
    <property type="molecule type" value="Genomic_DNA"/>
</dbReference>
<comment type="caution">
    <text evidence="1">The sequence shown here is derived from an EMBL/GenBank/DDBJ whole genome shotgun (WGS) entry which is preliminary data.</text>
</comment>
<evidence type="ECO:0000313" key="2">
    <source>
        <dbReference type="Proteomes" id="UP000471751"/>
    </source>
</evidence>
<dbReference type="Pfam" id="PF07865">
    <property type="entry name" value="DUF1652"/>
    <property type="match status" value="1"/>
</dbReference>
<evidence type="ECO:0000313" key="1">
    <source>
        <dbReference type="EMBL" id="NES11787.1"/>
    </source>
</evidence>
<sequence>MSLHGICSLELRQVIEQAFLPSHCVVSCLDDGSLTIHLEQDSYGPALTVAGIRADELSSSRALADLVAHVQAERQHPTTQVEVPPLRP</sequence>
<keyword evidence="2" id="KW-1185">Reference proteome</keyword>